<name>A0AB39TJR0_9ACTN</name>
<reference evidence="1" key="1">
    <citation type="submission" date="2024-07" db="EMBL/GenBank/DDBJ databases">
        <authorList>
            <person name="Yu S.T."/>
        </authorList>
    </citation>
    <scope>NUCLEOTIDE SEQUENCE</scope>
    <source>
        <strain evidence="1">Y1</strain>
    </source>
</reference>
<organism evidence="1">
    <name type="scientific">Streptomyces sp. Y1</name>
    <dbReference type="NCBI Taxonomy" id="3238634"/>
    <lineage>
        <taxon>Bacteria</taxon>
        <taxon>Bacillati</taxon>
        <taxon>Actinomycetota</taxon>
        <taxon>Actinomycetes</taxon>
        <taxon>Kitasatosporales</taxon>
        <taxon>Streptomycetaceae</taxon>
        <taxon>Streptomyces</taxon>
    </lineage>
</organism>
<proteinExistence type="predicted"/>
<gene>
    <name evidence="1" type="ORF">AB2U05_13440</name>
</gene>
<dbReference type="RefSeq" id="WP_369183305.1">
    <property type="nucleotide sequence ID" value="NZ_CP163445.1"/>
</dbReference>
<protein>
    <submittedName>
        <fullName evidence="1">Uncharacterized protein</fullName>
    </submittedName>
</protein>
<dbReference type="EMBL" id="CP163445">
    <property type="protein sequence ID" value="XDQ79392.1"/>
    <property type="molecule type" value="Genomic_DNA"/>
</dbReference>
<evidence type="ECO:0000313" key="1">
    <source>
        <dbReference type="EMBL" id="XDQ79392.1"/>
    </source>
</evidence>
<sequence length="91" mass="9969">MRAFYRGYSSLTGRRAGQVRRLHLYREDGRYPGQQAHCGMHGYEVTNSPPIVLDPAPAAPPEGLTWCGACVGRAAERTGQLDEFAAALHRA</sequence>
<dbReference type="AlphaFoldDB" id="A0AB39TJR0"/>
<accession>A0AB39TJR0</accession>